<evidence type="ECO:0000313" key="2">
    <source>
        <dbReference type="WBParaSite" id="PS1159_v2.g10334.t1"/>
    </source>
</evidence>
<proteinExistence type="predicted"/>
<sequence length="320" mass="36460">MFRRPFQWTLSTWLEFGVLSILCFSWTECFPNFFGNWGRSQPSIICNSNTTFSCPCETCWTLSSPFPPFEEEPQWIAVEFQKCPKLTQASETEGRKKISEWLIEECAFVLDCSKYGLTSFTLENIFIGGFQCSNANSHGILYLSAVKNSSGKFESDNIIPASVLGSVVQAREHLFSNLFQADLESVTIIEKRSQKSSSKTQKFYISQTPIMLAAIAFASLLLSFILTFFGICFCVICCFSRIQWSRFASSKWIKGTAKEKPKLQKKIIYGQNGEQELYSLKKSPEIQQTFKQNDDDKNLPEKEVLTVYKQTKNVLSLTQS</sequence>
<name>A0AC35ESC4_9BILA</name>
<organism evidence="1 2">
    <name type="scientific">Panagrolaimus sp. PS1159</name>
    <dbReference type="NCBI Taxonomy" id="55785"/>
    <lineage>
        <taxon>Eukaryota</taxon>
        <taxon>Metazoa</taxon>
        <taxon>Ecdysozoa</taxon>
        <taxon>Nematoda</taxon>
        <taxon>Chromadorea</taxon>
        <taxon>Rhabditida</taxon>
        <taxon>Tylenchina</taxon>
        <taxon>Panagrolaimomorpha</taxon>
        <taxon>Panagrolaimoidea</taxon>
        <taxon>Panagrolaimidae</taxon>
        <taxon>Panagrolaimus</taxon>
    </lineage>
</organism>
<reference evidence="2" key="1">
    <citation type="submission" date="2022-11" db="UniProtKB">
        <authorList>
            <consortium name="WormBaseParasite"/>
        </authorList>
    </citation>
    <scope>IDENTIFICATION</scope>
</reference>
<accession>A0AC35ESC4</accession>
<dbReference type="Proteomes" id="UP000887580">
    <property type="component" value="Unplaced"/>
</dbReference>
<dbReference type="WBParaSite" id="PS1159_v2.g10334.t1">
    <property type="protein sequence ID" value="PS1159_v2.g10334.t1"/>
    <property type="gene ID" value="PS1159_v2.g10334"/>
</dbReference>
<protein>
    <submittedName>
        <fullName evidence="2">Uncharacterized protein</fullName>
    </submittedName>
</protein>
<evidence type="ECO:0000313" key="1">
    <source>
        <dbReference type="Proteomes" id="UP000887580"/>
    </source>
</evidence>